<proteinExistence type="inferred from homology"/>
<dbReference type="Proteomes" id="UP000694388">
    <property type="component" value="Unplaced"/>
</dbReference>
<feature type="transmembrane region" description="Helical" evidence="6">
    <location>
        <begin position="189"/>
        <end position="210"/>
    </location>
</feature>
<feature type="transmembrane region" description="Helical" evidence="6">
    <location>
        <begin position="123"/>
        <end position="142"/>
    </location>
</feature>
<dbReference type="InterPro" id="IPR008564">
    <property type="entry name" value="TVP23-like"/>
</dbReference>
<dbReference type="InterPro" id="IPR001372">
    <property type="entry name" value="Dynein_light_chain_typ-1/2"/>
</dbReference>
<organism evidence="7 8">
    <name type="scientific">Eptatretus burgeri</name>
    <name type="common">Inshore hagfish</name>
    <dbReference type="NCBI Taxonomy" id="7764"/>
    <lineage>
        <taxon>Eukaryota</taxon>
        <taxon>Metazoa</taxon>
        <taxon>Chordata</taxon>
        <taxon>Craniata</taxon>
        <taxon>Vertebrata</taxon>
        <taxon>Cyclostomata</taxon>
        <taxon>Myxini</taxon>
        <taxon>Myxiniformes</taxon>
        <taxon>Myxinidae</taxon>
        <taxon>Eptatretinae</taxon>
        <taxon>Eptatretus</taxon>
    </lineage>
</organism>
<dbReference type="GO" id="GO:0016192">
    <property type="term" value="P:vesicle-mediated transport"/>
    <property type="evidence" value="ECO:0007669"/>
    <property type="project" value="TreeGrafter"/>
</dbReference>
<accession>A0A8C4PVW9</accession>
<dbReference type="GO" id="GO:0007017">
    <property type="term" value="P:microtubule-based process"/>
    <property type="evidence" value="ECO:0007669"/>
    <property type="project" value="InterPro"/>
</dbReference>
<evidence type="ECO:0000256" key="4">
    <source>
        <dbReference type="ARBA" id="ARBA00022989"/>
    </source>
</evidence>
<dbReference type="PANTHER" id="PTHR13019:SF18">
    <property type="entry name" value="GOLGI APPARATUS MEMBRANE PROTEIN TVP23 HOMOLOG A"/>
    <property type="match status" value="1"/>
</dbReference>
<comment type="subcellular location">
    <subcellularLocation>
        <location evidence="1 6">Membrane</location>
        <topology evidence="1 6">Multi-pass membrane protein</topology>
    </subcellularLocation>
</comment>
<dbReference type="GeneTree" id="ENSGT00390000004428"/>
<feature type="transmembrane region" description="Helical" evidence="6">
    <location>
        <begin position="216"/>
        <end position="235"/>
    </location>
</feature>
<keyword evidence="8" id="KW-1185">Reference proteome</keyword>
<dbReference type="AlphaFoldDB" id="A0A8C4PVW9"/>
<dbReference type="GO" id="GO:0000139">
    <property type="term" value="C:Golgi membrane"/>
    <property type="evidence" value="ECO:0007669"/>
    <property type="project" value="TreeGrafter"/>
</dbReference>
<dbReference type="Pfam" id="PF05832">
    <property type="entry name" value="DUF846"/>
    <property type="match status" value="1"/>
</dbReference>
<dbReference type="Gene3D" id="3.30.740.10">
    <property type="entry name" value="Protein Inhibitor Of Neuronal Nitric Oxide Synthase"/>
    <property type="match status" value="1"/>
</dbReference>
<reference evidence="7" key="2">
    <citation type="submission" date="2025-09" db="UniProtKB">
        <authorList>
            <consortium name="Ensembl"/>
        </authorList>
    </citation>
    <scope>IDENTIFICATION</scope>
</reference>
<keyword evidence="5 6" id="KW-0472">Membrane</keyword>
<evidence type="ECO:0000256" key="5">
    <source>
        <dbReference type="ARBA" id="ARBA00023136"/>
    </source>
</evidence>
<dbReference type="CDD" id="cd21453">
    <property type="entry name" value="DLC-like_DNAL4"/>
    <property type="match status" value="1"/>
</dbReference>
<dbReference type="SUPFAM" id="SSF54648">
    <property type="entry name" value="DLC"/>
    <property type="match status" value="1"/>
</dbReference>
<dbReference type="InterPro" id="IPR037177">
    <property type="entry name" value="DLC_sf"/>
</dbReference>
<evidence type="ECO:0000256" key="1">
    <source>
        <dbReference type="ARBA" id="ARBA00004141"/>
    </source>
</evidence>
<dbReference type="PANTHER" id="PTHR13019">
    <property type="entry name" value="GOLGI APPARATUS MEMBRANE PROTEIN TVP23"/>
    <property type="match status" value="1"/>
</dbReference>
<feature type="transmembrane region" description="Helical" evidence="6">
    <location>
        <begin position="98"/>
        <end position="117"/>
    </location>
</feature>
<reference evidence="7" key="1">
    <citation type="submission" date="2025-08" db="UniProtKB">
        <authorList>
            <consortium name="Ensembl"/>
        </authorList>
    </citation>
    <scope>IDENTIFICATION</scope>
</reference>
<evidence type="ECO:0000256" key="2">
    <source>
        <dbReference type="ARBA" id="ARBA00005467"/>
    </source>
</evidence>
<dbReference type="GO" id="GO:0030286">
    <property type="term" value="C:dynein complex"/>
    <property type="evidence" value="ECO:0007669"/>
    <property type="project" value="InterPro"/>
</dbReference>
<dbReference type="SMART" id="SM01375">
    <property type="entry name" value="Dynein_light"/>
    <property type="match status" value="1"/>
</dbReference>
<protein>
    <recommendedName>
        <fullName evidence="6">Golgi apparatus membrane protein TVP23 homolog</fullName>
    </recommendedName>
</protein>
<evidence type="ECO:0000256" key="3">
    <source>
        <dbReference type="ARBA" id="ARBA00022692"/>
    </source>
</evidence>
<name>A0A8C4PVW9_EPTBU</name>
<dbReference type="Pfam" id="PF01221">
    <property type="entry name" value="Dynein_light"/>
    <property type="match status" value="1"/>
</dbReference>
<evidence type="ECO:0000313" key="8">
    <source>
        <dbReference type="Proteomes" id="UP000694388"/>
    </source>
</evidence>
<sequence>MADGVDPRKEKADYKRLQSFPLVRNSDMPEEMRMETMELCITACEKFSSSNELAAKMIKESMDKKFGSPWQPLHHDVPLEFGAEDDLVLPQARLRHPLATLFHLLFRVGAIITYLLCRWFSDSFIVSFVAIILLLSFDFWTVKNVTGRLMVGLRWWNHIDEEGQSQWLFEARKPSQKTKQLSSEAEVRIFWLGLIVCPLIWGVFFFSTLFSFNFKWLAVVVTGVVLQGANLYGYIRCKLGGQTSISSVASNYLGTQLLQRAMNRNVEQTDN</sequence>
<dbReference type="Ensembl" id="ENSEBUT00000000594.1">
    <property type="protein sequence ID" value="ENSEBUP00000000301.1"/>
    <property type="gene ID" value="ENSEBUG00000000497.1"/>
</dbReference>
<keyword evidence="4 6" id="KW-1133">Transmembrane helix</keyword>
<dbReference type="GO" id="GO:0009306">
    <property type="term" value="P:protein secretion"/>
    <property type="evidence" value="ECO:0007669"/>
    <property type="project" value="TreeGrafter"/>
</dbReference>
<evidence type="ECO:0000256" key="6">
    <source>
        <dbReference type="RuleBase" id="RU361206"/>
    </source>
</evidence>
<evidence type="ECO:0000313" key="7">
    <source>
        <dbReference type="Ensembl" id="ENSEBUP00000000301.1"/>
    </source>
</evidence>
<comment type="similarity">
    <text evidence="2 6">Belongs to the TVP23 family.</text>
</comment>
<keyword evidence="3 6" id="KW-0812">Transmembrane</keyword>